<feature type="compositionally biased region" description="Basic and acidic residues" evidence="1">
    <location>
        <begin position="48"/>
        <end position="67"/>
    </location>
</feature>
<dbReference type="RefSeq" id="WP_128423386.1">
    <property type="nucleotide sequence ID" value="NZ_JYFN01000059.1"/>
</dbReference>
<keyword evidence="3" id="KW-1185">Reference proteome</keyword>
<gene>
    <name evidence="2" type="ORF">FF36_05239</name>
</gene>
<reference evidence="3" key="1">
    <citation type="submission" date="2015-02" db="EMBL/GenBank/DDBJ databases">
        <title>Draft Genome of Frankia sp. CpI1-S.</title>
        <authorList>
            <person name="Oshone R.T."/>
            <person name="Ngom M."/>
            <person name="Ghodhbane-Gtari F."/>
            <person name="Gtari M."/>
            <person name="Morris K."/>
            <person name="Thomas K."/>
            <person name="Sen A."/>
            <person name="Tisa L.S."/>
        </authorList>
    </citation>
    <scope>NUCLEOTIDE SEQUENCE [LARGE SCALE GENOMIC DNA]</scope>
    <source>
        <strain evidence="3">CpI1-S</strain>
    </source>
</reference>
<evidence type="ECO:0000256" key="1">
    <source>
        <dbReference type="SAM" id="MobiDB-lite"/>
    </source>
</evidence>
<proteinExistence type="predicted"/>
<sequence length="73" mass="8184">MSDLDDVEFDDGVTVTDPDQDALGYVYETHDDYLHGEDPAELEPDHDDDAHNDDAHNDDACDDHFDGLGDEDF</sequence>
<feature type="compositionally biased region" description="Acidic residues" evidence="1">
    <location>
        <begin position="1"/>
        <end position="11"/>
    </location>
</feature>
<evidence type="ECO:0000313" key="3">
    <source>
        <dbReference type="Proteomes" id="UP000032545"/>
    </source>
</evidence>
<name>A0A0D8B8G9_9ACTN</name>
<comment type="caution">
    <text evidence="2">The sequence shown here is derived from an EMBL/GenBank/DDBJ whole genome shotgun (WGS) entry which is preliminary data.</text>
</comment>
<accession>A0A0D8B8G9</accession>
<dbReference type="PATRIC" id="fig|1502723.3.peg.5454"/>
<dbReference type="OrthoDB" id="5198355at2"/>
<dbReference type="AlphaFoldDB" id="A0A0D8B8G9"/>
<protein>
    <submittedName>
        <fullName evidence="2">Uncharacterized protein</fullName>
    </submittedName>
</protein>
<dbReference type="EMBL" id="JYFN01000059">
    <property type="protein sequence ID" value="KJE20486.1"/>
    <property type="molecule type" value="Genomic_DNA"/>
</dbReference>
<feature type="region of interest" description="Disordered" evidence="1">
    <location>
        <begin position="1"/>
        <end position="73"/>
    </location>
</feature>
<feature type="compositionally biased region" description="Basic and acidic residues" evidence="1">
    <location>
        <begin position="28"/>
        <end position="38"/>
    </location>
</feature>
<reference evidence="2 3" key="2">
    <citation type="journal article" date="2016" name="Genome Announc.">
        <title>Permanent Draft Genome Sequences for Two Variants of Frankia sp. Strain CpI1, the First Frankia Strain Isolated from Root Nodules of Comptonia peregrina.</title>
        <authorList>
            <person name="Oshone R."/>
            <person name="Hurst S.G.IV."/>
            <person name="Abebe-Akele F."/>
            <person name="Simpson S."/>
            <person name="Morris K."/>
            <person name="Thomas W.K."/>
            <person name="Tisa L.S."/>
        </authorList>
    </citation>
    <scope>NUCLEOTIDE SEQUENCE [LARGE SCALE GENOMIC DNA]</scope>
    <source>
        <strain evidence="3">CpI1-S</strain>
    </source>
</reference>
<dbReference type="Proteomes" id="UP000032545">
    <property type="component" value="Unassembled WGS sequence"/>
</dbReference>
<organism evidence="2 3">
    <name type="scientific">Frankia torreyi</name>
    <dbReference type="NCBI Taxonomy" id="1856"/>
    <lineage>
        <taxon>Bacteria</taxon>
        <taxon>Bacillati</taxon>
        <taxon>Actinomycetota</taxon>
        <taxon>Actinomycetes</taxon>
        <taxon>Frankiales</taxon>
        <taxon>Frankiaceae</taxon>
        <taxon>Frankia</taxon>
    </lineage>
</organism>
<evidence type="ECO:0000313" key="2">
    <source>
        <dbReference type="EMBL" id="KJE20486.1"/>
    </source>
</evidence>